<comment type="subcellular location">
    <subcellularLocation>
        <location evidence="1">Cell membrane</location>
        <topology evidence="1">Multi-pass membrane protein</topology>
    </subcellularLocation>
</comment>
<keyword evidence="6 7" id="KW-0472">Membrane</keyword>
<dbReference type="EMBL" id="JBHUOQ010000004">
    <property type="protein sequence ID" value="MFD2830909.1"/>
    <property type="molecule type" value="Genomic_DNA"/>
</dbReference>
<evidence type="ECO:0000256" key="6">
    <source>
        <dbReference type="ARBA" id="ARBA00023136"/>
    </source>
</evidence>
<name>A0ABW5WZI5_9STAP</name>
<feature type="transmembrane region" description="Helical" evidence="7">
    <location>
        <begin position="32"/>
        <end position="49"/>
    </location>
</feature>
<comment type="caution">
    <text evidence="8">The sequence shown here is derived from an EMBL/GenBank/DDBJ whole genome shotgun (WGS) entry which is preliminary data.</text>
</comment>
<feature type="transmembrane region" description="Helical" evidence="7">
    <location>
        <begin position="247"/>
        <end position="267"/>
    </location>
</feature>
<dbReference type="Proteomes" id="UP001597519">
    <property type="component" value="Unassembled WGS sequence"/>
</dbReference>
<protein>
    <submittedName>
        <fullName evidence="8">YeiH family protein</fullName>
    </submittedName>
</protein>
<keyword evidence="3" id="KW-1003">Cell membrane</keyword>
<proteinExistence type="inferred from homology"/>
<reference evidence="9" key="1">
    <citation type="journal article" date="2019" name="Int. J. Syst. Evol. Microbiol.">
        <title>The Global Catalogue of Microorganisms (GCM) 10K type strain sequencing project: providing services to taxonomists for standard genome sequencing and annotation.</title>
        <authorList>
            <consortium name="The Broad Institute Genomics Platform"/>
            <consortium name="The Broad Institute Genome Sequencing Center for Infectious Disease"/>
            <person name="Wu L."/>
            <person name="Ma J."/>
        </authorList>
    </citation>
    <scope>NUCLEOTIDE SEQUENCE [LARGE SCALE GENOMIC DNA]</scope>
    <source>
        <strain evidence="9">KCTC 33575</strain>
    </source>
</reference>
<evidence type="ECO:0000256" key="1">
    <source>
        <dbReference type="ARBA" id="ARBA00004651"/>
    </source>
</evidence>
<dbReference type="PANTHER" id="PTHR30106:SF2">
    <property type="entry name" value="UPF0324 INNER MEMBRANE PROTEIN YEIH"/>
    <property type="match status" value="1"/>
</dbReference>
<evidence type="ECO:0000256" key="3">
    <source>
        <dbReference type="ARBA" id="ARBA00022475"/>
    </source>
</evidence>
<feature type="transmembrane region" description="Helical" evidence="7">
    <location>
        <begin position="309"/>
        <end position="330"/>
    </location>
</feature>
<evidence type="ECO:0000313" key="9">
    <source>
        <dbReference type="Proteomes" id="UP001597519"/>
    </source>
</evidence>
<feature type="transmembrane region" description="Helical" evidence="7">
    <location>
        <begin position="152"/>
        <end position="173"/>
    </location>
</feature>
<feature type="transmembrane region" description="Helical" evidence="7">
    <location>
        <begin position="212"/>
        <end position="235"/>
    </location>
</feature>
<sequence length="331" mass="35795">MKTQHPNIRFITGIAITFAAALFSMLITSLPLLNNIGALAAAIFTAVIYRQFFGYPEAFKSGLEFSAKRLLKLAVILYGLKLNISIVFKDGPQLILISAGVIIFSIGLMILINSLIKGDKNIAVLLGFGTGICGAAAIASTSSIIKSKEQDAAISIGIISLVGTVFALIYSFIYNAFDMSVESYAVWTGLSLHEVANVALAGFQAGDEGLSLAILAKLSRVLLLIPVCFLLIVFMKKYQSPGEGRNAVAVPYFLFGFIIMSLINTFFTIPENVLYYIDQLTALLLTMAMAALGLKVSFKDIKERAARPLLAVLITSFVLSIVTFFVAITFW</sequence>
<feature type="transmembrane region" description="Helical" evidence="7">
    <location>
        <begin position="7"/>
        <end position="26"/>
    </location>
</feature>
<comment type="similarity">
    <text evidence="2">Belongs to the UPF0324 family.</text>
</comment>
<accession>A0ABW5WZI5</accession>
<organism evidence="8 9">
    <name type="scientific">Corticicoccus populi</name>
    <dbReference type="NCBI Taxonomy" id="1812821"/>
    <lineage>
        <taxon>Bacteria</taxon>
        <taxon>Bacillati</taxon>
        <taxon>Bacillota</taxon>
        <taxon>Bacilli</taxon>
        <taxon>Bacillales</taxon>
        <taxon>Staphylococcaceae</taxon>
        <taxon>Corticicoccus</taxon>
    </lineage>
</organism>
<dbReference type="InterPro" id="IPR018383">
    <property type="entry name" value="UPF0324_pro"/>
</dbReference>
<evidence type="ECO:0000313" key="8">
    <source>
        <dbReference type="EMBL" id="MFD2830909.1"/>
    </source>
</evidence>
<feature type="transmembrane region" description="Helical" evidence="7">
    <location>
        <begin position="273"/>
        <end position="297"/>
    </location>
</feature>
<dbReference type="Pfam" id="PF03601">
    <property type="entry name" value="Cons_hypoth698"/>
    <property type="match status" value="1"/>
</dbReference>
<feature type="transmembrane region" description="Helical" evidence="7">
    <location>
        <begin position="122"/>
        <end position="140"/>
    </location>
</feature>
<keyword evidence="4 7" id="KW-0812">Transmembrane</keyword>
<feature type="transmembrane region" description="Helical" evidence="7">
    <location>
        <begin position="94"/>
        <end position="115"/>
    </location>
</feature>
<keyword evidence="5 7" id="KW-1133">Transmembrane helix</keyword>
<evidence type="ECO:0000256" key="2">
    <source>
        <dbReference type="ARBA" id="ARBA00007977"/>
    </source>
</evidence>
<gene>
    <name evidence="8" type="ORF">ACFSX4_10590</name>
</gene>
<keyword evidence="9" id="KW-1185">Reference proteome</keyword>
<evidence type="ECO:0000256" key="7">
    <source>
        <dbReference type="SAM" id="Phobius"/>
    </source>
</evidence>
<evidence type="ECO:0000256" key="4">
    <source>
        <dbReference type="ARBA" id="ARBA00022692"/>
    </source>
</evidence>
<dbReference type="PANTHER" id="PTHR30106">
    <property type="entry name" value="INNER MEMBRANE PROTEIN YEIH-RELATED"/>
    <property type="match status" value="1"/>
</dbReference>
<dbReference type="RefSeq" id="WP_377774389.1">
    <property type="nucleotide sequence ID" value="NZ_JBHUOQ010000004.1"/>
</dbReference>
<evidence type="ECO:0000256" key="5">
    <source>
        <dbReference type="ARBA" id="ARBA00022989"/>
    </source>
</evidence>
<feature type="transmembrane region" description="Helical" evidence="7">
    <location>
        <begin position="70"/>
        <end position="88"/>
    </location>
</feature>